<dbReference type="InterPro" id="IPR013108">
    <property type="entry name" value="Amidohydro_3"/>
</dbReference>
<organism evidence="2 3">
    <name type="scientific">Pseudoalteromonas luteoviolacea</name>
    <dbReference type="NCBI Taxonomy" id="43657"/>
    <lineage>
        <taxon>Bacteria</taxon>
        <taxon>Pseudomonadati</taxon>
        <taxon>Pseudomonadota</taxon>
        <taxon>Gammaproteobacteria</taxon>
        <taxon>Alteromonadales</taxon>
        <taxon>Pseudoalteromonadaceae</taxon>
        <taxon>Pseudoalteromonas</taxon>
    </lineage>
</organism>
<dbReference type="CDD" id="cd01300">
    <property type="entry name" value="YtcJ_like"/>
    <property type="match status" value="1"/>
</dbReference>
<dbReference type="PANTHER" id="PTHR22642">
    <property type="entry name" value="IMIDAZOLONEPROPIONASE"/>
    <property type="match status" value="1"/>
</dbReference>
<dbReference type="Pfam" id="PF07969">
    <property type="entry name" value="Amidohydro_3"/>
    <property type="match status" value="1"/>
</dbReference>
<dbReference type="Proteomes" id="UP000031327">
    <property type="component" value="Unassembled WGS sequence"/>
</dbReference>
<dbReference type="GO" id="GO:0016810">
    <property type="term" value="F:hydrolase activity, acting on carbon-nitrogen (but not peptide) bonds"/>
    <property type="evidence" value="ECO:0007669"/>
    <property type="project" value="InterPro"/>
</dbReference>
<feature type="domain" description="Amidohydrolase 3" evidence="1">
    <location>
        <begin position="112"/>
        <end position="618"/>
    </location>
</feature>
<dbReference type="Gene3D" id="3.20.20.140">
    <property type="entry name" value="Metal-dependent hydrolases"/>
    <property type="match status" value="1"/>
</dbReference>
<evidence type="ECO:0000313" key="2">
    <source>
        <dbReference type="EMBL" id="KID56396.1"/>
    </source>
</evidence>
<dbReference type="RefSeq" id="WP_039610933.1">
    <property type="nucleotide sequence ID" value="NZ_JWIC01000007.1"/>
</dbReference>
<dbReference type="EMBL" id="JWIC01000007">
    <property type="protein sequence ID" value="KID56396.1"/>
    <property type="molecule type" value="Genomic_DNA"/>
</dbReference>
<protein>
    <submittedName>
        <fullName evidence="2">Twin-arginine translocation signal domain protein</fullName>
    </submittedName>
</protein>
<dbReference type="InterPro" id="IPR011059">
    <property type="entry name" value="Metal-dep_hydrolase_composite"/>
</dbReference>
<dbReference type="InterPro" id="IPR032466">
    <property type="entry name" value="Metal_Hydrolase"/>
</dbReference>
<dbReference type="SUPFAM" id="SSF51338">
    <property type="entry name" value="Composite domain of metallo-dependent hydrolases"/>
    <property type="match status" value="1"/>
</dbReference>
<name>A0A0C1Q6V1_9GAMM</name>
<dbReference type="PANTHER" id="PTHR22642:SF2">
    <property type="entry name" value="PROTEIN LONG AFTER FAR-RED 3"/>
    <property type="match status" value="1"/>
</dbReference>
<evidence type="ECO:0000259" key="1">
    <source>
        <dbReference type="Pfam" id="PF07969"/>
    </source>
</evidence>
<dbReference type="SUPFAM" id="SSF51556">
    <property type="entry name" value="Metallo-dependent hydrolases"/>
    <property type="match status" value="1"/>
</dbReference>
<sequence>MSHHDCHECAQCACHNPLWTAFENQQSLDKIKEQISQSLVDKTEQDNKAFKKRVMYSGGYIRPMIGGSTEQVEAIGFAEGKVVAVGDIDSVSTHMHALGMQPEDHIKLQGQQTLLPGLIEPHVHIVPTAMTMSWPNLGPYDGQHLKQDYSPDTIIDSAKKAQSQLTNKDEWLLGTDVDPSLMPFINDQLDVIDITRLSDEFPDRPVFWLAASLHTAYINQAALDIILNNVDDKDDQDRLKSQIKEQGALQELDQMQLGFNAIPLIQKEQVIRDLKKNIDCIFKTANERGVTMMFEAGMQKAMEAALELYQALNPQWARVGYAKLCTDESQANTLPDHKPVKERDLDMPFKAAVKLVSDGSNQGLTGYQSEQYSCNPKNNYGIFNFNTLPATSSDTHTQGTSKPNFQTMVNTVINKGWPMLIHANGNHAIDITLDVYENALQGQSGLSSRHRIEHCSLLSDLSAQRMQQLGISPSFLIGHVGYWGYAFEQVIFKQKAQLLDRCQTMLGLDARITLHSDLSVSPLGPLRMMEQAVTRVMEKSPEKTVLNEAECITRAQALRAITFDAAWQCHVDKWLGSLDTGKLADYVILEQDPMTIEDPSKIRDISVEQTWVGGRLRYPRQD</sequence>
<gene>
    <name evidence="2" type="ORF">JF50_19470</name>
</gene>
<dbReference type="InterPro" id="IPR033932">
    <property type="entry name" value="YtcJ-like"/>
</dbReference>
<dbReference type="Gene3D" id="2.30.40.10">
    <property type="entry name" value="Urease, subunit C, domain 1"/>
    <property type="match status" value="1"/>
</dbReference>
<accession>A0A0C1Q6V1</accession>
<evidence type="ECO:0000313" key="3">
    <source>
        <dbReference type="Proteomes" id="UP000031327"/>
    </source>
</evidence>
<dbReference type="AlphaFoldDB" id="A0A0C1Q6V1"/>
<reference evidence="2 3" key="1">
    <citation type="submission" date="2014-12" db="EMBL/GenBank/DDBJ databases">
        <title>Draft Genome Sequence of Pseudoalteromonas luteoviolacea HI1.</title>
        <authorList>
            <person name="Asahina A.Y."/>
            <person name="Hadfield M.G."/>
        </authorList>
    </citation>
    <scope>NUCLEOTIDE SEQUENCE [LARGE SCALE GENOMIC DNA]</scope>
    <source>
        <strain evidence="2 3">HI1</strain>
    </source>
</reference>
<comment type="caution">
    <text evidence="2">The sequence shown here is derived from an EMBL/GenBank/DDBJ whole genome shotgun (WGS) entry which is preliminary data.</text>
</comment>
<proteinExistence type="predicted"/>
<dbReference type="OrthoDB" id="6303906at2"/>
<dbReference type="Gene3D" id="3.10.310.70">
    <property type="match status" value="1"/>
</dbReference>